<sequence>MPPQGPDGAWAEVGDAEAAEALAQRTVSVVVTHYEQPEQLARTLAALGRQTRPPDEVVVADDGSAAVPRVPPGVRVVRQEDRGFRAAAARNLGVRATTGDLLVLLDADTVPEPGFVAAAVRRVAVLPELVVVGRRRHAALAGAPLDAPVEEVGPRRELSAPAWLDDGWARSRDLRDADETSFRFVISAVVACSRWFFDLVGGFDETFTAYGGEDWEWAHRCRLAGGVLAHEPTAVAWHDGPDAGAEPRTWAPGEEDDRALAETVAVADRVAAPVSGWRGLLRGPADLEVLLEPTLAGRGLVACVDSLLAGLPRARVVATAAQRELLGDDPRLAAEPSHAALAGPRLALRLHRALVAEPAAWQRLARACDGSAAPPAVRLGPAEAPWAELRDLRRDRRAARWGLDAPVARAGDAGGFRSADEVTLAAWLGGWAT</sequence>
<dbReference type="InterPro" id="IPR001173">
    <property type="entry name" value="Glyco_trans_2-like"/>
</dbReference>
<organism evidence="4 5">
    <name type="scientific">Nocardioides perillae</name>
    <dbReference type="NCBI Taxonomy" id="1119534"/>
    <lineage>
        <taxon>Bacteria</taxon>
        <taxon>Bacillati</taxon>
        <taxon>Actinomycetota</taxon>
        <taxon>Actinomycetes</taxon>
        <taxon>Propionibacteriales</taxon>
        <taxon>Nocardioidaceae</taxon>
        <taxon>Nocardioides</taxon>
    </lineage>
</organism>
<dbReference type="GO" id="GO:0016740">
    <property type="term" value="F:transferase activity"/>
    <property type="evidence" value="ECO:0007669"/>
    <property type="project" value="UniProtKB-KW"/>
</dbReference>
<dbReference type="AlphaFoldDB" id="A0A7Y9RU71"/>
<dbReference type="SUPFAM" id="SSF53448">
    <property type="entry name" value="Nucleotide-diphospho-sugar transferases"/>
    <property type="match status" value="1"/>
</dbReference>
<dbReference type="InterPro" id="IPR050834">
    <property type="entry name" value="Glycosyltransf_2"/>
</dbReference>
<dbReference type="RefSeq" id="WP_179517205.1">
    <property type="nucleotide sequence ID" value="NZ_JACCAC010000001.1"/>
</dbReference>
<dbReference type="PANTHER" id="PTHR43685:SF3">
    <property type="entry name" value="SLR2126 PROTEIN"/>
    <property type="match status" value="1"/>
</dbReference>
<gene>
    <name evidence="4" type="ORF">BJ989_000921</name>
</gene>
<protein>
    <submittedName>
        <fullName evidence="4">GT2 family glycosyltransferase</fullName>
    </submittedName>
</protein>
<comment type="caution">
    <text evidence="4">The sequence shown here is derived from an EMBL/GenBank/DDBJ whole genome shotgun (WGS) entry which is preliminary data.</text>
</comment>
<dbReference type="Proteomes" id="UP000544110">
    <property type="component" value="Unassembled WGS sequence"/>
</dbReference>
<dbReference type="Gene3D" id="3.90.550.10">
    <property type="entry name" value="Spore Coat Polysaccharide Biosynthesis Protein SpsA, Chain A"/>
    <property type="match status" value="1"/>
</dbReference>
<evidence type="ECO:0000256" key="1">
    <source>
        <dbReference type="ARBA" id="ARBA00022679"/>
    </source>
</evidence>
<evidence type="ECO:0000313" key="5">
    <source>
        <dbReference type="Proteomes" id="UP000544110"/>
    </source>
</evidence>
<dbReference type="EMBL" id="JACCAC010000001">
    <property type="protein sequence ID" value="NYG54617.1"/>
    <property type="molecule type" value="Genomic_DNA"/>
</dbReference>
<evidence type="ECO:0000313" key="4">
    <source>
        <dbReference type="EMBL" id="NYG54617.1"/>
    </source>
</evidence>
<keyword evidence="1 4" id="KW-0808">Transferase</keyword>
<keyword evidence="5" id="KW-1185">Reference proteome</keyword>
<evidence type="ECO:0000259" key="2">
    <source>
        <dbReference type="Pfam" id="PF00535"/>
    </source>
</evidence>
<feature type="domain" description="Galactosyltransferase C-terminal" evidence="3">
    <location>
        <begin position="186"/>
        <end position="226"/>
    </location>
</feature>
<feature type="domain" description="Glycosyltransferase 2-like" evidence="2">
    <location>
        <begin position="28"/>
        <end position="137"/>
    </location>
</feature>
<proteinExistence type="predicted"/>
<accession>A0A7Y9RU71</accession>
<dbReference type="Pfam" id="PF02709">
    <property type="entry name" value="Glyco_transf_7C"/>
    <property type="match status" value="1"/>
</dbReference>
<dbReference type="PANTHER" id="PTHR43685">
    <property type="entry name" value="GLYCOSYLTRANSFERASE"/>
    <property type="match status" value="1"/>
</dbReference>
<dbReference type="InterPro" id="IPR027791">
    <property type="entry name" value="Galactosyl_T_C"/>
</dbReference>
<dbReference type="InterPro" id="IPR029044">
    <property type="entry name" value="Nucleotide-diphossugar_trans"/>
</dbReference>
<name>A0A7Y9RU71_9ACTN</name>
<evidence type="ECO:0000259" key="3">
    <source>
        <dbReference type="Pfam" id="PF02709"/>
    </source>
</evidence>
<dbReference type="Pfam" id="PF00535">
    <property type="entry name" value="Glycos_transf_2"/>
    <property type="match status" value="1"/>
</dbReference>
<reference evidence="4 5" key="1">
    <citation type="submission" date="2020-07" db="EMBL/GenBank/DDBJ databases">
        <title>Sequencing the genomes of 1000 actinobacteria strains.</title>
        <authorList>
            <person name="Klenk H.-P."/>
        </authorList>
    </citation>
    <scope>NUCLEOTIDE SEQUENCE [LARGE SCALE GENOMIC DNA]</scope>
    <source>
        <strain evidence="4 5">DSM 24552</strain>
    </source>
</reference>